<feature type="region of interest" description="Disordered" evidence="1">
    <location>
        <begin position="357"/>
        <end position="376"/>
    </location>
</feature>
<evidence type="ECO:0008006" key="5">
    <source>
        <dbReference type="Google" id="ProtNLM"/>
    </source>
</evidence>
<feature type="transmembrane region" description="Helical" evidence="2">
    <location>
        <begin position="39"/>
        <end position="59"/>
    </location>
</feature>
<feature type="compositionally biased region" description="Basic and acidic residues" evidence="1">
    <location>
        <begin position="873"/>
        <end position="907"/>
    </location>
</feature>
<feature type="transmembrane region" description="Helical" evidence="2">
    <location>
        <begin position="163"/>
        <end position="182"/>
    </location>
</feature>
<feature type="compositionally biased region" description="Low complexity" evidence="1">
    <location>
        <begin position="575"/>
        <end position="593"/>
    </location>
</feature>
<evidence type="ECO:0000256" key="2">
    <source>
        <dbReference type="SAM" id="Phobius"/>
    </source>
</evidence>
<dbReference type="NCBIfam" id="TIGR02302">
    <property type="entry name" value="aProt_lowcomp"/>
    <property type="match status" value="1"/>
</dbReference>
<reference evidence="3" key="1">
    <citation type="journal article" date="2014" name="Int. J. Syst. Evol. Microbiol.">
        <title>Complete genome sequence of Corynebacterium casei LMG S-19264T (=DSM 44701T), isolated from a smear-ripened cheese.</title>
        <authorList>
            <consortium name="US DOE Joint Genome Institute (JGI-PGF)"/>
            <person name="Walter F."/>
            <person name="Albersmeier A."/>
            <person name="Kalinowski J."/>
            <person name="Ruckert C."/>
        </authorList>
    </citation>
    <scope>NUCLEOTIDE SEQUENCE</scope>
    <source>
        <strain evidence="3">VKM B-2347</strain>
    </source>
</reference>
<dbReference type="InterPro" id="IPR012683">
    <property type="entry name" value="CHP02302_TM"/>
</dbReference>
<evidence type="ECO:0000256" key="1">
    <source>
        <dbReference type="SAM" id="MobiDB-lite"/>
    </source>
</evidence>
<evidence type="ECO:0000313" key="4">
    <source>
        <dbReference type="Proteomes" id="UP001143372"/>
    </source>
</evidence>
<accession>A0A9W6J320</accession>
<feature type="compositionally biased region" description="Low complexity" evidence="1">
    <location>
        <begin position="724"/>
        <end position="738"/>
    </location>
</feature>
<dbReference type="EMBL" id="BSFI01000008">
    <property type="protein sequence ID" value="GLK68871.1"/>
    <property type="molecule type" value="Genomic_DNA"/>
</dbReference>
<protein>
    <recommendedName>
        <fullName evidence="5">TIGR02302 family protein</fullName>
    </recommendedName>
</protein>
<feature type="region of interest" description="Disordered" evidence="1">
    <location>
        <begin position="661"/>
        <end position="907"/>
    </location>
</feature>
<feature type="compositionally biased region" description="Low complexity" evidence="1">
    <location>
        <begin position="748"/>
        <end position="767"/>
    </location>
</feature>
<proteinExistence type="predicted"/>
<dbReference type="AlphaFoldDB" id="A0A9W6J320"/>
<keyword evidence="2" id="KW-0472">Membrane</keyword>
<feature type="compositionally biased region" description="Low complexity" evidence="1">
    <location>
        <begin position="821"/>
        <end position="843"/>
    </location>
</feature>
<name>A0A9W6J320_9HYPH</name>
<evidence type="ECO:0000313" key="3">
    <source>
        <dbReference type="EMBL" id="GLK68871.1"/>
    </source>
</evidence>
<comment type="caution">
    <text evidence="3">The sequence shown here is derived from an EMBL/GenBank/DDBJ whole genome shotgun (WGS) entry which is preliminary data.</text>
</comment>
<feature type="region of interest" description="Disordered" evidence="1">
    <location>
        <begin position="575"/>
        <end position="599"/>
    </location>
</feature>
<dbReference type="Pfam" id="PF13779">
    <property type="entry name" value="DUF4175"/>
    <property type="match status" value="1"/>
</dbReference>
<feature type="compositionally biased region" description="Pro residues" evidence="1">
    <location>
        <begin position="358"/>
        <end position="368"/>
    </location>
</feature>
<sequence length="907" mass="98328">MAGDRRLKSTAPDDPNGARGPLIDAIVAKARLALVWEGAWPWLAAALGVVVLFLAASWFGLWDALHPLGRMAGVALFALAFLAALAPLLRLAAPDRRTALARVDRESGLAHRPATSLDDRLSATTEDPLTRALWRAHRARIGDDAKRLRAGAPAPRLAVRDPYALRFLLGLVAVAAFVFAGADRGDRVRAAFDWTTPAAEVVPARVDAWVAPPAYTGRPPIFLTARPGARPADQPAAAVPDNTPEILRAPIGSVVVVRGSGGSVEITATGAAAPEETPGKAPEGLIERRFKLTGDAELRIAAAGAPERMWRFSAIPDEPPSIRLSGEPQPNARGTTTIAYEVKDDYGIASAEARFVLKPPPGDAPPKPATAEAAAPAAKRPLYEAPKLALALPKAKAREGKADTALDTMEHPFAGAWATMTLTVRDEAGQEGASAPRDIRLPARSFTKPLARALVEQRRILAMDANAKPRVLQALRALTAYPEEFTPQAGIYLGLTTAYRRLENAVSDDELRGAADYLWEIALRIEDGDLPEAERNLRAAEQALRKALENGASEQEIQKLTQDLRAALEKFMQEMAQQAQKQNQGQPPQQGQNGAREVHPQDLRDMVDRMEKLAKQGSRDAAQQALADLRKMLDNLQNAQRQQADPDAQAKAEQMNKLQDMIREQSKLRDKTFQQYRQNDRVERNQRGKSEQGRQTEGEQAMKDLAQQQQALRDKLDQLMKQMQEGQGQQGKEPGQRQGQKKGGQPGPKGEQQGEQGEGEQPGQAGQAAKDGRSGEEALGDAGESMGEAKGALGQGETGDALDQQQKALENLRKGAQAMAEQMQGKGKPGQKGQQGEQGAQNGEDGRDDDPLGRPSRRRESDGNATKVPGEIDAQRARQVLDELRRRLGDSDRSREEIDYLERLLTP</sequence>
<feature type="transmembrane region" description="Helical" evidence="2">
    <location>
        <begin position="71"/>
        <end position="92"/>
    </location>
</feature>
<keyword evidence="2" id="KW-1133">Transmembrane helix</keyword>
<keyword evidence="4" id="KW-1185">Reference proteome</keyword>
<dbReference type="Proteomes" id="UP001143372">
    <property type="component" value="Unassembled WGS sequence"/>
</dbReference>
<feature type="compositionally biased region" description="Basic and acidic residues" evidence="1">
    <location>
        <begin position="661"/>
        <end position="702"/>
    </location>
</feature>
<gene>
    <name evidence="3" type="ORF">GCM10008179_25090</name>
</gene>
<keyword evidence="2" id="KW-0812">Transmembrane</keyword>
<organism evidence="3 4">
    <name type="scientific">Hansschlegelia plantiphila</name>
    <dbReference type="NCBI Taxonomy" id="374655"/>
    <lineage>
        <taxon>Bacteria</taxon>
        <taxon>Pseudomonadati</taxon>
        <taxon>Pseudomonadota</taxon>
        <taxon>Alphaproteobacteria</taxon>
        <taxon>Hyphomicrobiales</taxon>
        <taxon>Methylopilaceae</taxon>
        <taxon>Hansschlegelia</taxon>
    </lineage>
</organism>
<reference evidence="3" key="2">
    <citation type="submission" date="2023-01" db="EMBL/GenBank/DDBJ databases">
        <authorList>
            <person name="Sun Q."/>
            <person name="Evtushenko L."/>
        </authorList>
    </citation>
    <scope>NUCLEOTIDE SEQUENCE</scope>
    <source>
        <strain evidence="3">VKM B-2347</strain>
    </source>
</reference>